<keyword evidence="5" id="KW-0812">Transmembrane</keyword>
<dbReference type="PANTHER" id="PTHR43099">
    <property type="entry name" value="UPF0053 PROTEIN YRKA"/>
    <property type="match status" value="1"/>
</dbReference>
<dbReference type="InterPro" id="IPR005170">
    <property type="entry name" value="Transptr-assoc_dom"/>
</dbReference>
<dbReference type="InterPro" id="IPR000644">
    <property type="entry name" value="CBS_dom"/>
</dbReference>
<accession>A0A318SUQ2</accession>
<dbReference type="Gene3D" id="3.30.465.10">
    <property type="match status" value="1"/>
</dbReference>
<evidence type="ECO:0000259" key="6">
    <source>
        <dbReference type="PROSITE" id="PS51371"/>
    </source>
</evidence>
<dbReference type="PANTHER" id="PTHR43099:SF5">
    <property type="entry name" value="HLYC_CORC FAMILY TRANSPORTER"/>
    <property type="match status" value="1"/>
</dbReference>
<name>A0A318SUQ2_9RHOB</name>
<keyword evidence="5" id="KW-0472">Membrane</keyword>
<dbReference type="RefSeq" id="WP_245904781.1">
    <property type="nucleotide sequence ID" value="NZ_QJTE01000003.1"/>
</dbReference>
<dbReference type="PROSITE" id="PS51846">
    <property type="entry name" value="CNNM"/>
    <property type="match status" value="1"/>
</dbReference>
<dbReference type="EMBL" id="QJTE01000003">
    <property type="protein sequence ID" value="PYE83986.1"/>
    <property type="molecule type" value="Genomic_DNA"/>
</dbReference>
<evidence type="ECO:0000256" key="2">
    <source>
        <dbReference type="ARBA" id="ARBA00006446"/>
    </source>
</evidence>
<sequence length="444" mass="47048">MLALSITVVLCLIVVNGALAMSELAVVSARSSRLRAMAEDGSRGAQAALELAADSGRFLSSVQIGITMVGVVSGAFSGATLGRPLGAALAGLGVPADWAPTLGTTLVVAVITYLSLIIGELVPKQIALRDPEAVAARIAIPMRWVARIAAPLVWLLDASQDAVLRALGLNQQGEEGVTDEEIRMTIAEAERSGVLKTAERVMIAGVMGIADRRAADLMTPSGQIDVLYLDQSPEQMMERLRGTEHGRLPVLETEDGPVLGILPVRTALTAHDAGTSAEELRALIREAPRVAPETGVLAVIGDLQTAPVHMVLVMDGERLAGAITGMDVLEPIAGTFRDEGSDAPAVIERDMGGHLVAGWMPAEQFAKSFRIELDPEEGSARDFETVAGWVLHRLGGIPQEGQSFEADGRIIEVADMDGMHIDKLLVTRTQPRKPDRRTAPSRRG</sequence>
<dbReference type="InterPro" id="IPR046342">
    <property type="entry name" value="CBS_dom_sf"/>
</dbReference>
<dbReference type="GO" id="GO:0005886">
    <property type="term" value="C:plasma membrane"/>
    <property type="evidence" value="ECO:0007669"/>
    <property type="project" value="UniProtKB-SubCell"/>
</dbReference>
<dbReference type="Pfam" id="PF01595">
    <property type="entry name" value="CNNM"/>
    <property type="match status" value="1"/>
</dbReference>
<dbReference type="InterPro" id="IPR002550">
    <property type="entry name" value="CNNM"/>
</dbReference>
<protein>
    <submittedName>
        <fullName evidence="8">Putative hemolysin</fullName>
    </submittedName>
</protein>
<feature type="domain" description="CNNM transmembrane" evidence="7">
    <location>
        <begin position="1"/>
        <end position="199"/>
    </location>
</feature>
<organism evidence="8 9">
    <name type="scientific">Pseudoroseicyclus aestuarii</name>
    <dbReference type="NCBI Taxonomy" id="1795041"/>
    <lineage>
        <taxon>Bacteria</taxon>
        <taxon>Pseudomonadati</taxon>
        <taxon>Pseudomonadota</taxon>
        <taxon>Alphaproteobacteria</taxon>
        <taxon>Rhodobacterales</taxon>
        <taxon>Paracoccaceae</taxon>
        <taxon>Pseudoroseicyclus</taxon>
    </lineage>
</organism>
<dbReference type="SMART" id="SM01091">
    <property type="entry name" value="CorC_HlyC"/>
    <property type="match status" value="1"/>
</dbReference>
<evidence type="ECO:0000313" key="8">
    <source>
        <dbReference type="EMBL" id="PYE83986.1"/>
    </source>
</evidence>
<evidence type="ECO:0000259" key="7">
    <source>
        <dbReference type="PROSITE" id="PS51846"/>
    </source>
</evidence>
<dbReference type="Pfam" id="PF00571">
    <property type="entry name" value="CBS"/>
    <property type="match status" value="1"/>
</dbReference>
<dbReference type="Pfam" id="PF03471">
    <property type="entry name" value="CorC_HlyC"/>
    <property type="match status" value="1"/>
</dbReference>
<dbReference type="SUPFAM" id="SSF54631">
    <property type="entry name" value="CBS-domain pair"/>
    <property type="match status" value="1"/>
</dbReference>
<evidence type="ECO:0000256" key="4">
    <source>
        <dbReference type="PROSITE-ProRule" id="PRU00703"/>
    </source>
</evidence>
<dbReference type="InterPro" id="IPR051676">
    <property type="entry name" value="UPF0053_domain"/>
</dbReference>
<dbReference type="SUPFAM" id="SSF56176">
    <property type="entry name" value="FAD-binding/transporter-associated domain-like"/>
    <property type="match status" value="1"/>
</dbReference>
<gene>
    <name evidence="8" type="ORF">DFP88_103348</name>
</gene>
<dbReference type="InterPro" id="IPR016169">
    <property type="entry name" value="FAD-bd_PCMH_sub2"/>
</dbReference>
<dbReference type="Proteomes" id="UP000248311">
    <property type="component" value="Unassembled WGS sequence"/>
</dbReference>
<evidence type="ECO:0000256" key="5">
    <source>
        <dbReference type="PROSITE-ProRule" id="PRU01193"/>
    </source>
</evidence>
<keyword evidence="5" id="KW-1133">Transmembrane helix</keyword>
<evidence type="ECO:0000256" key="3">
    <source>
        <dbReference type="ARBA" id="ARBA00022475"/>
    </source>
</evidence>
<dbReference type="Gene3D" id="3.10.580.10">
    <property type="entry name" value="CBS-domain"/>
    <property type="match status" value="1"/>
</dbReference>
<evidence type="ECO:0000256" key="1">
    <source>
        <dbReference type="ARBA" id="ARBA00004651"/>
    </source>
</evidence>
<dbReference type="GO" id="GO:0050660">
    <property type="term" value="F:flavin adenine dinucleotide binding"/>
    <property type="evidence" value="ECO:0007669"/>
    <property type="project" value="InterPro"/>
</dbReference>
<comment type="caution">
    <text evidence="8">The sequence shown here is derived from an EMBL/GenBank/DDBJ whole genome shotgun (WGS) entry which is preliminary data.</text>
</comment>
<feature type="domain" description="CBS" evidence="6">
    <location>
        <begin position="218"/>
        <end position="278"/>
    </location>
</feature>
<keyword evidence="9" id="KW-1185">Reference proteome</keyword>
<comment type="subcellular location">
    <subcellularLocation>
        <location evidence="1">Cell membrane</location>
        <topology evidence="1">Multi-pass membrane protein</topology>
    </subcellularLocation>
</comment>
<evidence type="ECO:0000313" key="9">
    <source>
        <dbReference type="Proteomes" id="UP000248311"/>
    </source>
</evidence>
<dbReference type="AlphaFoldDB" id="A0A318SUQ2"/>
<dbReference type="PROSITE" id="PS51371">
    <property type="entry name" value="CBS"/>
    <property type="match status" value="1"/>
</dbReference>
<proteinExistence type="inferred from homology"/>
<dbReference type="InterPro" id="IPR036318">
    <property type="entry name" value="FAD-bd_PCMH-like_sf"/>
</dbReference>
<reference evidence="8 9" key="1">
    <citation type="submission" date="2018-06" db="EMBL/GenBank/DDBJ databases">
        <title>Genomic Encyclopedia of Type Strains, Phase III (KMG-III): the genomes of soil and plant-associated and newly described type strains.</title>
        <authorList>
            <person name="Whitman W."/>
        </authorList>
    </citation>
    <scope>NUCLEOTIDE SEQUENCE [LARGE SCALE GENOMIC DNA]</scope>
    <source>
        <strain evidence="8 9">CECT 9025</strain>
    </source>
</reference>
<keyword evidence="4" id="KW-0129">CBS domain</keyword>
<keyword evidence="3" id="KW-1003">Cell membrane</keyword>
<comment type="similarity">
    <text evidence="2">Belongs to the UPF0053 family. Hemolysin C subfamily.</text>
</comment>